<dbReference type="OrthoDB" id="6718656at2759"/>
<dbReference type="AlphaFoldDB" id="A0A9N9FCI8"/>
<dbReference type="InterPro" id="IPR011009">
    <property type="entry name" value="Kinase-like_dom_sf"/>
</dbReference>
<dbReference type="PROSITE" id="PS50011">
    <property type="entry name" value="PROTEIN_KINASE_DOM"/>
    <property type="match status" value="1"/>
</dbReference>
<keyword evidence="3" id="KW-1185">Reference proteome</keyword>
<gene>
    <name evidence="2" type="ORF">DERYTH_LOCUS4085</name>
</gene>
<dbReference type="GO" id="GO:0004674">
    <property type="term" value="F:protein serine/threonine kinase activity"/>
    <property type="evidence" value="ECO:0007669"/>
    <property type="project" value="TreeGrafter"/>
</dbReference>
<dbReference type="Pfam" id="PF07714">
    <property type="entry name" value="PK_Tyr_Ser-Thr"/>
    <property type="match status" value="1"/>
</dbReference>
<evidence type="ECO:0000313" key="3">
    <source>
        <dbReference type="Proteomes" id="UP000789405"/>
    </source>
</evidence>
<dbReference type="EMBL" id="CAJVPY010001524">
    <property type="protein sequence ID" value="CAG8525480.1"/>
    <property type="molecule type" value="Genomic_DNA"/>
</dbReference>
<protein>
    <submittedName>
        <fullName evidence="2">22530_t:CDS:1</fullName>
    </submittedName>
</protein>
<feature type="non-terminal residue" evidence="2">
    <location>
        <position position="1"/>
    </location>
</feature>
<dbReference type="InterPro" id="IPR051681">
    <property type="entry name" value="Ser/Thr_Kinases-Pseudokinases"/>
</dbReference>
<evidence type="ECO:0000313" key="2">
    <source>
        <dbReference type="EMBL" id="CAG8525480.1"/>
    </source>
</evidence>
<sequence length="374" mass="43823">KESLSCDGFIKWIPIFDIENIKLLEQGGYSKIYSGIWKPFKSKNKFNNKQKLPSLNVILKVLKNSQDLNDKFLNEKCLGVCVIPFYGLTKHLETSEYVMIMKQATQGDLRNFICSHKSKISWEKRAIILVNIAKSLNSLHKLDIIYRDFHSRNILIDDNMKVFISDFGLSGPVNLQIAFFTPPFMDRSHDIHLAIDIVSKDVRPLIIDGNKIPKFYESIMKQCWNNDLLKRPNSSQLVSKFNKIIGLSKRYDSNKAIYKESNAVKINGLSFMQENASTSKVQKSPKDELEAVDEDYQTWEIEFNLYLSEYLCHIDLSSEFKFKRFFPFKRYSPPDIDLPLHKPQHSFEDFDDNYADNYEIDKRYTTQKYKFTYN</sequence>
<dbReference type="Proteomes" id="UP000789405">
    <property type="component" value="Unassembled WGS sequence"/>
</dbReference>
<accession>A0A9N9FCI8</accession>
<evidence type="ECO:0000259" key="1">
    <source>
        <dbReference type="PROSITE" id="PS50011"/>
    </source>
</evidence>
<reference evidence="2" key="1">
    <citation type="submission" date="2021-06" db="EMBL/GenBank/DDBJ databases">
        <authorList>
            <person name="Kallberg Y."/>
            <person name="Tangrot J."/>
            <person name="Rosling A."/>
        </authorList>
    </citation>
    <scope>NUCLEOTIDE SEQUENCE</scope>
    <source>
        <strain evidence="2">MA453B</strain>
    </source>
</reference>
<dbReference type="PANTHER" id="PTHR44329">
    <property type="entry name" value="SERINE/THREONINE-PROTEIN KINASE TNNI3K-RELATED"/>
    <property type="match status" value="1"/>
</dbReference>
<proteinExistence type="predicted"/>
<name>A0A9N9FCI8_9GLOM</name>
<feature type="domain" description="Protein kinase" evidence="1">
    <location>
        <begin position="18"/>
        <end position="374"/>
    </location>
</feature>
<dbReference type="InterPro" id="IPR001245">
    <property type="entry name" value="Ser-Thr/Tyr_kinase_cat_dom"/>
</dbReference>
<organism evidence="2 3">
    <name type="scientific">Dentiscutata erythropus</name>
    <dbReference type="NCBI Taxonomy" id="1348616"/>
    <lineage>
        <taxon>Eukaryota</taxon>
        <taxon>Fungi</taxon>
        <taxon>Fungi incertae sedis</taxon>
        <taxon>Mucoromycota</taxon>
        <taxon>Glomeromycotina</taxon>
        <taxon>Glomeromycetes</taxon>
        <taxon>Diversisporales</taxon>
        <taxon>Gigasporaceae</taxon>
        <taxon>Dentiscutata</taxon>
    </lineage>
</organism>
<dbReference type="InterPro" id="IPR000719">
    <property type="entry name" value="Prot_kinase_dom"/>
</dbReference>
<dbReference type="Gene3D" id="1.10.510.10">
    <property type="entry name" value="Transferase(Phosphotransferase) domain 1"/>
    <property type="match status" value="2"/>
</dbReference>
<dbReference type="GO" id="GO:0005524">
    <property type="term" value="F:ATP binding"/>
    <property type="evidence" value="ECO:0007669"/>
    <property type="project" value="InterPro"/>
</dbReference>
<comment type="caution">
    <text evidence="2">The sequence shown here is derived from an EMBL/GenBank/DDBJ whole genome shotgun (WGS) entry which is preliminary data.</text>
</comment>
<feature type="non-terminal residue" evidence="2">
    <location>
        <position position="374"/>
    </location>
</feature>
<dbReference type="SUPFAM" id="SSF56112">
    <property type="entry name" value="Protein kinase-like (PK-like)"/>
    <property type="match status" value="1"/>
</dbReference>